<dbReference type="InterPro" id="IPR004372">
    <property type="entry name" value="Ac/propionate_kinase"/>
</dbReference>
<dbReference type="CDD" id="cd24010">
    <property type="entry name" value="ASKHA_NBD_AcK_PK"/>
    <property type="match status" value="1"/>
</dbReference>
<dbReference type="AlphaFoldDB" id="A0AAD9IJ73"/>
<evidence type="ECO:0000256" key="3">
    <source>
        <dbReference type="ARBA" id="ARBA00022777"/>
    </source>
</evidence>
<evidence type="ECO:0000256" key="1">
    <source>
        <dbReference type="ARBA" id="ARBA00022679"/>
    </source>
</evidence>
<feature type="site" description="Transition state stabilizer" evidence="5">
    <location>
        <position position="238"/>
    </location>
</feature>
<keyword evidence="4 5" id="KW-0067">ATP-binding</keyword>
<dbReference type="InterPro" id="IPR000890">
    <property type="entry name" value="Aliphatic_acid_kin_short-chain"/>
</dbReference>
<feature type="binding site" evidence="5">
    <location>
        <position position="89"/>
    </location>
    <ligand>
        <name>substrate</name>
    </ligand>
</feature>
<feature type="binding site" evidence="5">
    <location>
        <position position="11"/>
    </location>
    <ligand>
        <name>ATP</name>
        <dbReference type="ChEBI" id="CHEBI:30616"/>
    </ligand>
</feature>
<dbReference type="PROSITE" id="PS01076">
    <property type="entry name" value="ACETATE_KINASE_2"/>
    <property type="match status" value="1"/>
</dbReference>
<keyword evidence="2 5" id="KW-0547">Nucleotide-binding</keyword>
<organism evidence="6 7">
    <name type="scientific">Prototheca wickerhamii</name>
    <dbReference type="NCBI Taxonomy" id="3111"/>
    <lineage>
        <taxon>Eukaryota</taxon>
        <taxon>Viridiplantae</taxon>
        <taxon>Chlorophyta</taxon>
        <taxon>core chlorophytes</taxon>
        <taxon>Trebouxiophyceae</taxon>
        <taxon>Chlorellales</taxon>
        <taxon>Chlorellaceae</taxon>
        <taxon>Prototheca</taxon>
    </lineage>
</organism>
<proteinExistence type="inferred from homology"/>
<dbReference type="EMBL" id="JASFZW010000004">
    <property type="protein sequence ID" value="KAK2078568.1"/>
    <property type="molecule type" value="Genomic_DNA"/>
</dbReference>
<comment type="cofactor">
    <cofactor evidence="5">
        <name>Mg(2+)</name>
        <dbReference type="ChEBI" id="CHEBI:18420"/>
    </cofactor>
</comment>
<feature type="binding site" evidence="5">
    <location>
        <begin position="327"/>
        <end position="331"/>
    </location>
    <ligand>
        <name>ATP</name>
        <dbReference type="ChEBI" id="CHEBI:30616"/>
    </ligand>
</feature>
<keyword evidence="5" id="KW-0460">Magnesium</keyword>
<evidence type="ECO:0000313" key="6">
    <source>
        <dbReference type="EMBL" id="KAK2078568.1"/>
    </source>
</evidence>
<accession>A0AAD9IJ73</accession>
<comment type="caution">
    <text evidence="6">The sequence shown here is derived from an EMBL/GenBank/DDBJ whole genome shotgun (WGS) entry which is preliminary data.</text>
</comment>
<comment type="similarity">
    <text evidence="5">Belongs to the acetokinase family.</text>
</comment>
<sequence>MVLNAGSSSLKFKVFDKIGGKLQPLASGLCERIGDTANSRMKAFTEKDGNVLVEEGFQDHQDALGVVSRFLGDAFSSGFTERMHSVGHRVVHGLTISEPVLIDEGVLATIREAIDLAPLHNPAGLQGIEAAMRTFASAPHVAVFDTAFHQTMPPSAFMYALPYELYEAQGVRRYGFHGSSYAYLVPRAAAMLGKPAAELNAVVCHLGAGASMAAIRGGRSVDTTMGLTPLEGLVMGTRCGDIDPAIVTYLLGKGHSAKDVDALMNKKSGFAGLAGHADLRLVIEGAEKGDERCRVALDVWRHRIRKYIGAYAMQLGAPLDAIVFSAGIGENSSILRKFLLQDLEWWGIELDEGKNSLCVDGVAGDISRDGSKTRLLVIPTDEELSIAEQSIDVVNGLTA</sequence>
<dbReference type="PANTHER" id="PTHR21060:SF15">
    <property type="entry name" value="ACETATE KINASE-RELATED"/>
    <property type="match status" value="1"/>
</dbReference>
<comment type="catalytic activity">
    <reaction evidence="5">
        <text>acetate + ATP = acetyl phosphate + ADP</text>
        <dbReference type="Rhea" id="RHEA:11352"/>
        <dbReference type="ChEBI" id="CHEBI:22191"/>
        <dbReference type="ChEBI" id="CHEBI:30089"/>
        <dbReference type="ChEBI" id="CHEBI:30616"/>
        <dbReference type="ChEBI" id="CHEBI:456216"/>
        <dbReference type="EC" id="2.7.2.1"/>
    </reaction>
</comment>
<feature type="site" description="Transition state stabilizer" evidence="5">
    <location>
        <position position="177"/>
    </location>
</feature>
<dbReference type="PANTHER" id="PTHR21060">
    <property type="entry name" value="ACETATE KINASE"/>
    <property type="match status" value="1"/>
</dbReference>
<dbReference type="NCBIfam" id="TIGR00016">
    <property type="entry name" value="ackA"/>
    <property type="match status" value="1"/>
</dbReference>
<reference evidence="6" key="1">
    <citation type="submission" date="2021-01" db="EMBL/GenBank/DDBJ databases">
        <authorList>
            <person name="Eckstrom K.M.E."/>
        </authorList>
    </citation>
    <scope>NUCLEOTIDE SEQUENCE</scope>
    <source>
        <strain evidence="6">UVCC 0001</strain>
    </source>
</reference>
<dbReference type="Gene3D" id="3.30.420.40">
    <property type="match status" value="2"/>
</dbReference>
<dbReference type="GO" id="GO:0005524">
    <property type="term" value="F:ATP binding"/>
    <property type="evidence" value="ECO:0007669"/>
    <property type="project" value="UniProtKB-KW"/>
</dbReference>
<keyword evidence="1 5" id="KW-0808">Transferase</keyword>
<dbReference type="Pfam" id="PF00871">
    <property type="entry name" value="Acetate_kinase"/>
    <property type="match status" value="1"/>
</dbReference>
<comment type="pathway">
    <text evidence="5">Metabolic intermediate biosynthesis; acetyl-CoA biosynthesis; acetyl-CoA from acetate: step 1/2.</text>
</comment>
<dbReference type="InterPro" id="IPR023865">
    <property type="entry name" value="Aliphatic_acid_kinase_CS"/>
</dbReference>
<dbReference type="PRINTS" id="PR00471">
    <property type="entry name" value="ACETATEKNASE"/>
</dbReference>
<dbReference type="GO" id="GO:0006083">
    <property type="term" value="P:acetate metabolic process"/>
    <property type="evidence" value="ECO:0007669"/>
    <property type="project" value="TreeGrafter"/>
</dbReference>
<dbReference type="EC" id="2.7.2.1" evidence="5"/>
<evidence type="ECO:0000256" key="5">
    <source>
        <dbReference type="HAMAP-Rule" id="MF_03131"/>
    </source>
</evidence>
<evidence type="ECO:0000313" key="7">
    <source>
        <dbReference type="Proteomes" id="UP001255856"/>
    </source>
</evidence>
<evidence type="ECO:0000256" key="4">
    <source>
        <dbReference type="ARBA" id="ARBA00022840"/>
    </source>
</evidence>
<gene>
    <name evidence="6" type="ORF">QBZ16_003408</name>
</gene>
<protein>
    <recommendedName>
        <fullName evidence="5">Probable acetate kinase</fullName>
        <ecNumber evidence="5">2.7.2.1</ecNumber>
    </recommendedName>
    <alternativeName>
        <fullName evidence="5">Acetokinase</fullName>
    </alternativeName>
</protein>
<keyword evidence="5" id="KW-0479">Metal-binding</keyword>
<name>A0AAD9IJ73_PROWI</name>
<feature type="binding site" evidence="5">
    <location>
        <begin position="205"/>
        <end position="209"/>
    </location>
    <ligand>
        <name>ATP</name>
        <dbReference type="ChEBI" id="CHEBI:30616"/>
    </ligand>
</feature>
<dbReference type="SUPFAM" id="SSF53067">
    <property type="entry name" value="Actin-like ATPase domain"/>
    <property type="match status" value="2"/>
</dbReference>
<dbReference type="Proteomes" id="UP001255856">
    <property type="component" value="Unassembled WGS sequence"/>
</dbReference>
<dbReference type="PIRSF" id="PIRSF000722">
    <property type="entry name" value="Acetate_prop_kin"/>
    <property type="match status" value="1"/>
</dbReference>
<dbReference type="GO" id="GO:0006085">
    <property type="term" value="P:acetyl-CoA biosynthetic process"/>
    <property type="evidence" value="ECO:0007669"/>
    <property type="project" value="UniProtKB-UniRule"/>
</dbReference>
<feature type="binding site" evidence="5">
    <location>
        <position position="4"/>
    </location>
    <ligand>
        <name>Mg(2+)</name>
        <dbReference type="ChEBI" id="CHEBI:18420"/>
    </ligand>
</feature>
<keyword evidence="3 5" id="KW-0418">Kinase</keyword>
<dbReference type="InterPro" id="IPR043129">
    <property type="entry name" value="ATPase_NBD"/>
</dbReference>
<dbReference type="GO" id="GO:0000287">
    <property type="term" value="F:magnesium ion binding"/>
    <property type="evidence" value="ECO:0007669"/>
    <property type="project" value="UniProtKB-UniRule"/>
</dbReference>
<evidence type="ECO:0000256" key="2">
    <source>
        <dbReference type="ARBA" id="ARBA00022741"/>
    </source>
</evidence>
<feature type="binding site" evidence="5">
    <location>
        <begin position="278"/>
        <end position="280"/>
    </location>
    <ligand>
        <name>ATP</name>
        <dbReference type="ChEBI" id="CHEBI:30616"/>
    </ligand>
</feature>
<keyword evidence="7" id="KW-1185">Reference proteome</keyword>
<dbReference type="HAMAP" id="MF_00020">
    <property type="entry name" value="Acetate_kinase"/>
    <property type="match status" value="1"/>
</dbReference>
<feature type="binding site" evidence="5">
    <location>
        <position position="382"/>
    </location>
    <ligand>
        <name>Mg(2+)</name>
        <dbReference type="ChEBI" id="CHEBI:18420"/>
    </ligand>
</feature>
<dbReference type="GO" id="GO:0008776">
    <property type="term" value="F:acetate kinase activity"/>
    <property type="evidence" value="ECO:0007669"/>
    <property type="project" value="UniProtKB-UniRule"/>
</dbReference>
<feature type="active site" description="Proton donor/acceptor" evidence="5">
    <location>
        <position position="145"/>
    </location>
</feature>